<keyword evidence="3 6" id="KW-0238">DNA-binding</keyword>
<keyword evidence="4 6" id="KW-0804">Transcription</keyword>
<dbReference type="PROSITE" id="PS51152">
    <property type="entry name" value="NFYA_HAP2_2"/>
    <property type="match status" value="1"/>
</dbReference>
<evidence type="ECO:0000256" key="4">
    <source>
        <dbReference type="ARBA" id="ARBA00023163"/>
    </source>
</evidence>
<feature type="region of interest" description="Disordered" evidence="7">
    <location>
        <begin position="231"/>
        <end position="282"/>
    </location>
</feature>
<dbReference type="InterPro" id="IPR001289">
    <property type="entry name" value="NFYA"/>
</dbReference>
<dbReference type="EMBL" id="JANBUO010000019">
    <property type="protein sequence ID" value="KAJ2808877.1"/>
    <property type="molecule type" value="Genomic_DNA"/>
</dbReference>
<dbReference type="GO" id="GO:0005634">
    <property type="term" value="C:nucleus"/>
    <property type="evidence" value="ECO:0007669"/>
    <property type="project" value="UniProtKB-SubCell"/>
</dbReference>
<evidence type="ECO:0000256" key="2">
    <source>
        <dbReference type="ARBA" id="ARBA00023015"/>
    </source>
</evidence>
<protein>
    <recommendedName>
        <fullName evidence="6">Transcriptional activator HAP2</fullName>
    </recommendedName>
</protein>
<gene>
    <name evidence="8" type="primary">HAP2</name>
    <name evidence="8" type="ORF">H4R20_000570</name>
</gene>
<comment type="caution">
    <text evidence="8">The sequence shown here is derived from an EMBL/GenBank/DDBJ whole genome shotgun (WGS) entry which is preliminary data.</text>
</comment>
<comment type="similarity">
    <text evidence="6">Belongs to the NFYA/HAP2 subunit family.</text>
</comment>
<comment type="subunit">
    <text evidence="6">Heterotrimer.</text>
</comment>
<dbReference type="OrthoDB" id="1097733at2759"/>
<feature type="region of interest" description="Disordered" evidence="7">
    <location>
        <begin position="104"/>
        <end position="145"/>
    </location>
</feature>
<dbReference type="Proteomes" id="UP001140094">
    <property type="component" value="Unassembled WGS sequence"/>
</dbReference>
<comment type="subcellular location">
    <subcellularLocation>
        <location evidence="1 6">Nucleus</location>
    </subcellularLocation>
</comment>
<dbReference type="GO" id="GO:0003677">
    <property type="term" value="F:DNA binding"/>
    <property type="evidence" value="ECO:0007669"/>
    <property type="project" value="UniProtKB-KW"/>
</dbReference>
<dbReference type="Gene3D" id="6.10.250.2430">
    <property type="match status" value="1"/>
</dbReference>
<dbReference type="Pfam" id="PF02045">
    <property type="entry name" value="CBFB_NFYA"/>
    <property type="match status" value="1"/>
</dbReference>
<accession>A0A9W8LVQ9</accession>
<evidence type="ECO:0000256" key="6">
    <source>
        <dbReference type="RuleBase" id="RU367155"/>
    </source>
</evidence>
<sequence length="282" mass="29310">MNQSFHDFHNYGIPVSDPTGGSMDYSQQYSAEISGHGLLIPQDEAGTSMATAAVPMSANNGPLMLGGFNDPNAMAAAAAAAAAAVATSHPNTITAGGGHVAARSMLDDSSDERHHSPASSPGAPLTAGTDLHGGNSMDGNGNSTFDPTAAAVAAMSTGNAPRDEEPMYVNAKQYHRILKRRDARARMAAEHKMNVKRKPYLHESRHRHAMRRPRGPGGRFLTAAEIAELERKGELPAGTSAAFQASSTKSRSRAKSKAAASKSQSTGASHDGDMGDDDTGSS</sequence>
<evidence type="ECO:0000256" key="7">
    <source>
        <dbReference type="SAM" id="MobiDB-lite"/>
    </source>
</evidence>
<dbReference type="PANTHER" id="PTHR12632">
    <property type="entry name" value="TRANSCRIPTION FACTOR NF-Y ALPHA-RELATED"/>
    <property type="match status" value="1"/>
</dbReference>
<evidence type="ECO:0000256" key="3">
    <source>
        <dbReference type="ARBA" id="ARBA00023125"/>
    </source>
</evidence>
<feature type="compositionally biased region" description="Low complexity" evidence="7">
    <location>
        <begin position="257"/>
        <end position="269"/>
    </location>
</feature>
<reference evidence="8" key="1">
    <citation type="submission" date="2022-07" db="EMBL/GenBank/DDBJ databases">
        <title>Phylogenomic reconstructions and comparative analyses of Kickxellomycotina fungi.</title>
        <authorList>
            <person name="Reynolds N.K."/>
            <person name="Stajich J.E."/>
            <person name="Barry K."/>
            <person name="Grigoriev I.V."/>
            <person name="Crous P."/>
            <person name="Smith M.E."/>
        </authorList>
    </citation>
    <scope>NUCLEOTIDE SEQUENCE</scope>
    <source>
        <strain evidence="8">NRRL 1565</strain>
    </source>
</reference>
<evidence type="ECO:0000256" key="1">
    <source>
        <dbReference type="ARBA" id="ARBA00004123"/>
    </source>
</evidence>
<dbReference type="GO" id="GO:0003700">
    <property type="term" value="F:DNA-binding transcription factor activity"/>
    <property type="evidence" value="ECO:0007669"/>
    <property type="project" value="UniProtKB-UniRule"/>
</dbReference>
<comment type="function">
    <text evidence="6">Component of the sequence-specific heterotrimeric transcription factor (NF-Y) which specifically recognizes a 5'-CCAAT-3' box motif found in the promoters of its target genes.</text>
</comment>
<keyword evidence="5 6" id="KW-0539">Nucleus</keyword>
<keyword evidence="9" id="KW-1185">Reference proteome</keyword>
<proteinExistence type="inferred from homology"/>
<name>A0A9W8LVQ9_9FUNG</name>
<evidence type="ECO:0000313" key="9">
    <source>
        <dbReference type="Proteomes" id="UP001140094"/>
    </source>
</evidence>
<dbReference type="PRINTS" id="PR00616">
    <property type="entry name" value="CCAATSUBUNTB"/>
</dbReference>
<evidence type="ECO:0000313" key="8">
    <source>
        <dbReference type="EMBL" id="KAJ2808877.1"/>
    </source>
</evidence>
<dbReference type="SMART" id="SM00521">
    <property type="entry name" value="CBF"/>
    <property type="match status" value="1"/>
</dbReference>
<organism evidence="8 9">
    <name type="scientific">Coemansia guatemalensis</name>
    <dbReference type="NCBI Taxonomy" id="2761395"/>
    <lineage>
        <taxon>Eukaryota</taxon>
        <taxon>Fungi</taxon>
        <taxon>Fungi incertae sedis</taxon>
        <taxon>Zoopagomycota</taxon>
        <taxon>Kickxellomycotina</taxon>
        <taxon>Kickxellomycetes</taxon>
        <taxon>Kickxellales</taxon>
        <taxon>Kickxellaceae</taxon>
        <taxon>Coemansia</taxon>
    </lineage>
</organism>
<evidence type="ECO:0000256" key="5">
    <source>
        <dbReference type="ARBA" id="ARBA00023242"/>
    </source>
</evidence>
<keyword evidence="2 6" id="KW-0805">Transcription regulation</keyword>
<dbReference type="AlphaFoldDB" id="A0A9W8LVQ9"/>